<evidence type="ECO:0000313" key="2">
    <source>
        <dbReference type="Proteomes" id="UP001144978"/>
    </source>
</evidence>
<sequence>MDPSSPDLSTSPPVSDSSCASRTPAEHSAKQQNMMKYAYLLDRDAAAPEPRFHYANLEKRQGFAHNSVILATIKEHWFSSTHALGIKYSEQFSPIREVTLALLFTTVEYCLDQWATGLWDKSLTFANKVYHEKYKQHLRHIQDWGDLDRASTRVIRQRLYDRARRASGAPPEAQPPSGLSEASRDRLRSELAALAAGGASEEADG</sequence>
<reference evidence="1" key="1">
    <citation type="submission" date="2022-08" db="EMBL/GenBank/DDBJ databases">
        <title>Genome Sequence of Pycnoporus sanguineus.</title>
        <authorList>
            <person name="Buettner E."/>
        </authorList>
    </citation>
    <scope>NUCLEOTIDE SEQUENCE</scope>
    <source>
        <strain evidence="1">CG-C14</strain>
    </source>
</reference>
<accession>A0ACC1NS68</accession>
<dbReference type="EMBL" id="JANSHE010004009">
    <property type="protein sequence ID" value="KAJ2981958.1"/>
    <property type="molecule type" value="Genomic_DNA"/>
</dbReference>
<protein>
    <submittedName>
        <fullName evidence="1">Uncharacterized protein</fullName>
    </submittedName>
</protein>
<keyword evidence="2" id="KW-1185">Reference proteome</keyword>
<gene>
    <name evidence="1" type="ORF">NUW54_g10808</name>
</gene>
<name>A0ACC1NS68_9APHY</name>
<dbReference type="Proteomes" id="UP001144978">
    <property type="component" value="Unassembled WGS sequence"/>
</dbReference>
<proteinExistence type="predicted"/>
<evidence type="ECO:0000313" key="1">
    <source>
        <dbReference type="EMBL" id="KAJ2981958.1"/>
    </source>
</evidence>
<comment type="caution">
    <text evidence="1">The sequence shown here is derived from an EMBL/GenBank/DDBJ whole genome shotgun (WGS) entry which is preliminary data.</text>
</comment>
<organism evidence="1 2">
    <name type="scientific">Trametes sanguinea</name>
    <dbReference type="NCBI Taxonomy" id="158606"/>
    <lineage>
        <taxon>Eukaryota</taxon>
        <taxon>Fungi</taxon>
        <taxon>Dikarya</taxon>
        <taxon>Basidiomycota</taxon>
        <taxon>Agaricomycotina</taxon>
        <taxon>Agaricomycetes</taxon>
        <taxon>Polyporales</taxon>
        <taxon>Polyporaceae</taxon>
        <taxon>Trametes</taxon>
    </lineage>
</organism>